<reference evidence="2 3" key="1">
    <citation type="journal article" date="2019" name="G3 (Bethesda)">
        <title>Sequencing of a Wild Apple (Malus baccata) Genome Unravels the Differences Between Cultivated and Wild Apple Species Regarding Disease Resistance and Cold Tolerance.</title>
        <authorList>
            <person name="Chen X."/>
        </authorList>
    </citation>
    <scope>NUCLEOTIDE SEQUENCE [LARGE SCALE GENOMIC DNA]</scope>
    <source>
        <strain evidence="3">cv. Shandingzi</strain>
        <tissue evidence="2">Leaves</tissue>
    </source>
</reference>
<feature type="region of interest" description="Disordered" evidence="1">
    <location>
        <begin position="1"/>
        <end position="20"/>
    </location>
</feature>
<gene>
    <name evidence="2" type="ORF">C1H46_008382</name>
</gene>
<protein>
    <submittedName>
        <fullName evidence="2">Uncharacterized protein</fullName>
    </submittedName>
</protein>
<feature type="compositionally biased region" description="Polar residues" evidence="1">
    <location>
        <begin position="1"/>
        <end position="16"/>
    </location>
</feature>
<accession>A0A540N4H9</accession>
<evidence type="ECO:0000313" key="2">
    <source>
        <dbReference type="EMBL" id="TQE05958.1"/>
    </source>
</evidence>
<name>A0A540N4H9_MALBA</name>
<comment type="caution">
    <text evidence="2">The sequence shown here is derived from an EMBL/GenBank/DDBJ whole genome shotgun (WGS) entry which is preliminary data.</text>
</comment>
<dbReference type="AlphaFoldDB" id="A0A540N4H9"/>
<proteinExistence type="predicted"/>
<keyword evidence="3" id="KW-1185">Reference proteome</keyword>
<dbReference type="EMBL" id="VIEB01000112">
    <property type="protein sequence ID" value="TQE05958.1"/>
    <property type="molecule type" value="Genomic_DNA"/>
</dbReference>
<evidence type="ECO:0000313" key="3">
    <source>
        <dbReference type="Proteomes" id="UP000315295"/>
    </source>
</evidence>
<evidence type="ECO:0000256" key="1">
    <source>
        <dbReference type="SAM" id="MobiDB-lite"/>
    </source>
</evidence>
<organism evidence="2 3">
    <name type="scientific">Malus baccata</name>
    <name type="common">Siberian crab apple</name>
    <name type="synonym">Pyrus baccata</name>
    <dbReference type="NCBI Taxonomy" id="106549"/>
    <lineage>
        <taxon>Eukaryota</taxon>
        <taxon>Viridiplantae</taxon>
        <taxon>Streptophyta</taxon>
        <taxon>Embryophyta</taxon>
        <taxon>Tracheophyta</taxon>
        <taxon>Spermatophyta</taxon>
        <taxon>Magnoliopsida</taxon>
        <taxon>eudicotyledons</taxon>
        <taxon>Gunneridae</taxon>
        <taxon>Pentapetalae</taxon>
        <taxon>rosids</taxon>
        <taxon>fabids</taxon>
        <taxon>Rosales</taxon>
        <taxon>Rosaceae</taxon>
        <taxon>Amygdaloideae</taxon>
        <taxon>Maleae</taxon>
        <taxon>Malus</taxon>
    </lineage>
</organism>
<sequence length="161" mass="17455">MTESQSESISDSPFNHSNERNDAIVPEIQIKIVSEEGMALLKAAIIYALTGFAEIKDAVAICKWVFKAPSCDVPCSRSSQSMPVAERWSVGTMENGMVENRDCSSESANENRDRYCFHEPVLKLGGKSPTISRVAAIATHDTGAKVELSESARAKVKASSD</sequence>
<dbReference type="Proteomes" id="UP000315295">
    <property type="component" value="Unassembled WGS sequence"/>
</dbReference>
<dbReference type="InterPro" id="IPR024083">
    <property type="entry name" value="Fumarase/histidase_N"/>
</dbReference>
<dbReference type="Gene3D" id="1.10.275.10">
    <property type="entry name" value="Fumarase/aspartase (N-terminal domain)"/>
    <property type="match status" value="1"/>
</dbReference>
<dbReference type="STRING" id="106549.A0A540N4H9"/>